<dbReference type="InterPro" id="IPR019734">
    <property type="entry name" value="TPR_rpt"/>
</dbReference>
<dbReference type="EMBL" id="CP000360">
    <property type="protein sequence ID" value="ABF40172.1"/>
    <property type="molecule type" value="Genomic_DNA"/>
</dbReference>
<dbReference type="Gene3D" id="1.25.40.10">
    <property type="entry name" value="Tetratricopeptide repeat domain"/>
    <property type="match status" value="2"/>
</dbReference>
<feature type="repeat" description="TPR" evidence="2">
    <location>
        <begin position="411"/>
        <end position="444"/>
    </location>
</feature>
<dbReference type="Proteomes" id="UP000002432">
    <property type="component" value="Chromosome"/>
</dbReference>
<accession>Q1ISH8</accession>
<feature type="domain" description="OmpR/PhoB-type" evidence="4">
    <location>
        <begin position="32"/>
        <end position="132"/>
    </location>
</feature>
<dbReference type="eggNOG" id="COG5616">
    <property type="taxonomic scope" value="Bacteria"/>
</dbReference>
<dbReference type="eggNOG" id="COG3710">
    <property type="taxonomic scope" value="Bacteria"/>
</dbReference>
<dbReference type="AlphaFoldDB" id="Q1ISH8"/>
<keyword evidence="2" id="KW-0802">TPR repeat</keyword>
<dbReference type="HOGENOM" id="CLU_397747_0_0_0"/>
<organism evidence="5 6">
    <name type="scientific">Koribacter versatilis (strain Ellin345)</name>
    <dbReference type="NCBI Taxonomy" id="204669"/>
    <lineage>
        <taxon>Bacteria</taxon>
        <taxon>Pseudomonadati</taxon>
        <taxon>Acidobacteriota</taxon>
        <taxon>Terriglobia</taxon>
        <taxon>Terriglobales</taxon>
        <taxon>Candidatus Korobacteraceae</taxon>
        <taxon>Candidatus Korobacter</taxon>
    </lineage>
</organism>
<dbReference type="InterPro" id="IPR001867">
    <property type="entry name" value="OmpR/PhoB-type_DNA-bd"/>
</dbReference>
<dbReference type="SUPFAM" id="SSF48452">
    <property type="entry name" value="TPR-like"/>
    <property type="match status" value="1"/>
</dbReference>
<evidence type="ECO:0000256" key="1">
    <source>
        <dbReference type="ARBA" id="ARBA00023125"/>
    </source>
</evidence>
<dbReference type="InterPro" id="IPR011990">
    <property type="entry name" value="TPR-like_helical_dom_sf"/>
</dbReference>
<dbReference type="SUPFAM" id="SSF46894">
    <property type="entry name" value="C-terminal effector domain of the bipartite response regulators"/>
    <property type="match status" value="1"/>
</dbReference>
<dbReference type="GO" id="GO:0003677">
    <property type="term" value="F:DNA binding"/>
    <property type="evidence" value="ECO:0007669"/>
    <property type="project" value="UniProtKB-UniRule"/>
</dbReference>
<evidence type="ECO:0000313" key="6">
    <source>
        <dbReference type="Proteomes" id="UP000002432"/>
    </source>
</evidence>
<evidence type="ECO:0000256" key="3">
    <source>
        <dbReference type="PROSITE-ProRule" id="PRU01091"/>
    </source>
</evidence>
<keyword evidence="6" id="KW-1185">Reference proteome</keyword>
<dbReference type="GO" id="GO:0006355">
    <property type="term" value="P:regulation of DNA-templated transcription"/>
    <property type="evidence" value="ECO:0007669"/>
    <property type="project" value="InterPro"/>
</dbReference>
<evidence type="ECO:0000259" key="4">
    <source>
        <dbReference type="PROSITE" id="PS51755"/>
    </source>
</evidence>
<name>Q1ISH8_KORVE</name>
<dbReference type="Pfam" id="PF00486">
    <property type="entry name" value="Trans_reg_C"/>
    <property type="match status" value="1"/>
</dbReference>
<dbReference type="InterPro" id="IPR016032">
    <property type="entry name" value="Sig_transdc_resp-reg_C-effctor"/>
</dbReference>
<dbReference type="PROSITE" id="PS50005">
    <property type="entry name" value="TPR"/>
    <property type="match status" value="1"/>
</dbReference>
<evidence type="ECO:0000256" key="2">
    <source>
        <dbReference type="PROSITE-ProRule" id="PRU00339"/>
    </source>
</evidence>
<dbReference type="InterPro" id="IPR036388">
    <property type="entry name" value="WH-like_DNA-bd_sf"/>
</dbReference>
<dbReference type="KEGG" id="aba:Acid345_1169"/>
<dbReference type="EnsemblBacteria" id="ABF40172">
    <property type="protein sequence ID" value="ABF40172"/>
    <property type="gene ID" value="Acid345_1169"/>
</dbReference>
<gene>
    <name evidence="5" type="ordered locus">Acid345_1169</name>
</gene>
<dbReference type="GO" id="GO:0000160">
    <property type="term" value="P:phosphorelay signal transduction system"/>
    <property type="evidence" value="ECO:0007669"/>
    <property type="project" value="InterPro"/>
</dbReference>
<protein>
    <submittedName>
        <fullName evidence="5">Lysine decarboxylase transcriptional regulator, CadC</fullName>
    </submittedName>
</protein>
<feature type="DNA-binding region" description="OmpR/PhoB-type" evidence="3">
    <location>
        <begin position="32"/>
        <end position="132"/>
    </location>
</feature>
<dbReference type="NCBIfam" id="NF047558">
    <property type="entry name" value="TPR_END_plus"/>
    <property type="match status" value="1"/>
</dbReference>
<reference evidence="5 6" key="1">
    <citation type="journal article" date="2009" name="Appl. Environ. Microbiol.">
        <title>Three genomes from the phylum Acidobacteria provide insight into the lifestyles of these microorganisms in soils.</title>
        <authorList>
            <person name="Ward N.L."/>
            <person name="Challacombe J.F."/>
            <person name="Janssen P.H."/>
            <person name="Henrissat B."/>
            <person name="Coutinho P.M."/>
            <person name="Wu M."/>
            <person name="Xie G."/>
            <person name="Haft D.H."/>
            <person name="Sait M."/>
            <person name="Badger J."/>
            <person name="Barabote R.D."/>
            <person name="Bradley B."/>
            <person name="Brettin T.S."/>
            <person name="Brinkac L.M."/>
            <person name="Bruce D."/>
            <person name="Creasy T."/>
            <person name="Daugherty S.C."/>
            <person name="Davidsen T.M."/>
            <person name="DeBoy R.T."/>
            <person name="Detter J.C."/>
            <person name="Dodson R.J."/>
            <person name="Durkin A.S."/>
            <person name="Ganapathy A."/>
            <person name="Gwinn-Giglio M."/>
            <person name="Han C.S."/>
            <person name="Khouri H."/>
            <person name="Kiss H."/>
            <person name="Kothari S.P."/>
            <person name="Madupu R."/>
            <person name="Nelson K.E."/>
            <person name="Nelson W.C."/>
            <person name="Paulsen I."/>
            <person name="Penn K."/>
            <person name="Ren Q."/>
            <person name="Rosovitz M.J."/>
            <person name="Selengut J.D."/>
            <person name="Shrivastava S."/>
            <person name="Sullivan S.A."/>
            <person name="Tapia R."/>
            <person name="Thompson L.S."/>
            <person name="Watkins K.L."/>
            <person name="Yang Q."/>
            <person name="Yu C."/>
            <person name="Zafar N."/>
            <person name="Zhou L."/>
            <person name="Kuske C.R."/>
        </authorList>
    </citation>
    <scope>NUCLEOTIDE SEQUENCE [LARGE SCALE GENOMIC DNA]</scope>
    <source>
        <strain evidence="5 6">Ellin345</strain>
    </source>
</reference>
<dbReference type="Gene3D" id="1.10.10.10">
    <property type="entry name" value="Winged helix-like DNA-binding domain superfamily/Winged helix DNA-binding domain"/>
    <property type="match status" value="1"/>
</dbReference>
<keyword evidence="1 3" id="KW-0238">DNA-binding</keyword>
<dbReference type="SMART" id="SM00862">
    <property type="entry name" value="Trans_reg_C"/>
    <property type="match status" value="1"/>
</dbReference>
<sequence length="619" mass="68828">MIPMATVWPLGIFFVSPQAAEYTIIAAQTMSTAKRSAAEFELDLGRYELRRSGSRVKLEKKPMELLMFLVSRREQMVTREEIIRKIWRTDLFIDAERNLNNIVRKIRTALGDDPDRPRFLETVVGVGYRFIGPMRVVEAQFPRAETLDIPIDETSRSIAVLPLVMAGKANDDEGVGIGFADALAAQLGKLQGVVVLPSSATIHFSAAVSPKEVAAKLATRFVVHGAIRLQKGEWRLSVEMLDAHSGRVCFSKSFDTSLDRFAQVEGEVAREVARALKLPLNAPQQRPRHSRNPLAYAEFMRGYKLSGSGDPAEVARASQHLGTAVARDPNFALAHATLSFVFAVQHFESDPTSALLEKAEFHGSRALELDPELPEALVARAFLVWGPSKNFQHLEAITDLKRALSLQKNLPHAYNRLGTILAHVGLLDHALEMFERGRPFHPKRAVSPSVVQVYGWKGEFERAAEVIAAWREESPNNKYALHWAPFPAMMTGDWDAASQCMEESLAAAPHDPLMISMQGLLHARMGKAEAAMDCVMKACSYPQSFGHAHHSYYQIACIHALVGRPETAFAWLERTVNTGFACWPFFLKDPCLENLRAMPEFGLLVSSLQAKYPDHLGLL</sequence>
<dbReference type="STRING" id="204669.Acid345_1169"/>
<dbReference type="PROSITE" id="PS51755">
    <property type="entry name" value="OMPR_PHOB"/>
    <property type="match status" value="1"/>
</dbReference>
<evidence type="ECO:0000313" key="5">
    <source>
        <dbReference type="EMBL" id="ABF40172.1"/>
    </source>
</evidence>
<dbReference type="CDD" id="cd00383">
    <property type="entry name" value="trans_reg_C"/>
    <property type="match status" value="1"/>
</dbReference>
<proteinExistence type="predicted"/>
<dbReference type="eggNOG" id="COG0457">
    <property type="taxonomic scope" value="Bacteria"/>
</dbReference>